<dbReference type="Proteomes" id="UP000765509">
    <property type="component" value="Unassembled WGS sequence"/>
</dbReference>
<sequence length="221" mass="24422">MVGCIVNSFTLLHSTFHHIKLSNYKLFCEILAYKQCTKYLGRKLHTTRNPVTGQHISETPEPEGSKGKGNRHSEGSINAKKRTPIATQRNRKPQNSASILGKPALTTCTVKITIINPVVTSKIKFPKSADKKIEQGTVKETLTSKGTNQRTEKACPEPEDLEEDTLDIGGWQDTEGNHTHPSIHFPIQLEPQTRGLEIYGSSSSASPTPEISILTKHGQQE</sequence>
<feature type="non-terminal residue" evidence="2">
    <location>
        <position position="221"/>
    </location>
</feature>
<keyword evidence="3" id="KW-1185">Reference proteome</keyword>
<dbReference type="AlphaFoldDB" id="A0A9Q3DXY2"/>
<gene>
    <name evidence="2" type="ORF">O181_051019</name>
</gene>
<dbReference type="EMBL" id="AVOT02022123">
    <property type="protein sequence ID" value="MBW0511304.1"/>
    <property type="molecule type" value="Genomic_DNA"/>
</dbReference>
<evidence type="ECO:0000313" key="3">
    <source>
        <dbReference type="Proteomes" id="UP000765509"/>
    </source>
</evidence>
<organism evidence="2 3">
    <name type="scientific">Austropuccinia psidii MF-1</name>
    <dbReference type="NCBI Taxonomy" id="1389203"/>
    <lineage>
        <taxon>Eukaryota</taxon>
        <taxon>Fungi</taxon>
        <taxon>Dikarya</taxon>
        <taxon>Basidiomycota</taxon>
        <taxon>Pucciniomycotina</taxon>
        <taxon>Pucciniomycetes</taxon>
        <taxon>Pucciniales</taxon>
        <taxon>Sphaerophragmiaceae</taxon>
        <taxon>Austropuccinia</taxon>
    </lineage>
</organism>
<feature type="region of interest" description="Disordered" evidence="1">
    <location>
        <begin position="198"/>
        <end position="221"/>
    </location>
</feature>
<feature type="region of interest" description="Disordered" evidence="1">
    <location>
        <begin position="50"/>
        <end position="97"/>
    </location>
</feature>
<name>A0A9Q3DXY2_9BASI</name>
<feature type="compositionally biased region" description="Basic and acidic residues" evidence="1">
    <location>
        <begin position="63"/>
        <end position="74"/>
    </location>
</feature>
<evidence type="ECO:0000256" key="1">
    <source>
        <dbReference type="SAM" id="MobiDB-lite"/>
    </source>
</evidence>
<feature type="compositionally biased region" description="Polar residues" evidence="1">
    <location>
        <begin position="85"/>
        <end position="97"/>
    </location>
</feature>
<protein>
    <submittedName>
        <fullName evidence="2">Uncharacterized protein</fullName>
    </submittedName>
</protein>
<proteinExistence type="predicted"/>
<evidence type="ECO:0000313" key="2">
    <source>
        <dbReference type="EMBL" id="MBW0511304.1"/>
    </source>
</evidence>
<reference evidence="2" key="1">
    <citation type="submission" date="2021-03" db="EMBL/GenBank/DDBJ databases">
        <title>Draft genome sequence of rust myrtle Austropuccinia psidii MF-1, a brazilian biotype.</title>
        <authorList>
            <person name="Quecine M.C."/>
            <person name="Pachon D.M.R."/>
            <person name="Bonatelli M.L."/>
            <person name="Correr F.H."/>
            <person name="Franceschini L.M."/>
            <person name="Leite T.F."/>
            <person name="Margarido G.R.A."/>
            <person name="Almeida C.A."/>
            <person name="Ferrarezi J.A."/>
            <person name="Labate C.A."/>
        </authorList>
    </citation>
    <scope>NUCLEOTIDE SEQUENCE</scope>
    <source>
        <strain evidence="2">MF-1</strain>
    </source>
</reference>
<accession>A0A9Q3DXY2</accession>
<comment type="caution">
    <text evidence="2">The sequence shown here is derived from an EMBL/GenBank/DDBJ whole genome shotgun (WGS) entry which is preliminary data.</text>
</comment>